<proteinExistence type="predicted"/>
<dbReference type="Pfam" id="PF06985">
    <property type="entry name" value="HET"/>
    <property type="match status" value="1"/>
</dbReference>
<dbReference type="Proteomes" id="UP001140453">
    <property type="component" value="Unassembled WGS sequence"/>
</dbReference>
<dbReference type="AlphaFoldDB" id="A0A9W8YUK2"/>
<reference evidence="2" key="1">
    <citation type="submission" date="2022-10" db="EMBL/GenBank/DDBJ databases">
        <title>Tapping the CABI collections for fungal endophytes: first genome assemblies for Collariella, Neodidymelliopsis, Ascochyta clinopodiicola, Didymella pomorum, Didymosphaeria variabile, Neocosmospora piperis and Neocucurbitaria cava.</title>
        <authorList>
            <person name="Hill R."/>
        </authorList>
    </citation>
    <scope>NUCLEOTIDE SEQUENCE</scope>
    <source>
        <strain evidence="2">IMI 355082</strain>
    </source>
</reference>
<keyword evidence="3" id="KW-1185">Reference proteome</keyword>
<organism evidence="2 3">
    <name type="scientific">Gnomoniopsis smithogilvyi</name>
    <dbReference type="NCBI Taxonomy" id="1191159"/>
    <lineage>
        <taxon>Eukaryota</taxon>
        <taxon>Fungi</taxon>
        <taxon>Dikarya</taxon>
        <taxon>Ascomycota</taxon>
        <taxon>Pezizomycotina</taxon>
        <taxon>Sordariomycetes</taxon>
        <taxon>Sordariomycetidae</taxon>
        <taxon>Diaporthales</taxon>
        <taxon>Gnomoniaceae</taxon>
        <taxon>Gnomoniopsis</taxon>
    </lineage>
</organism>
<protein>
    <recommendedName>
        <fullName evidence="1">Heterokaryon incompatibility domain-containing protein</fullName>
    </recommendedName>
</protein>
<evidence type="ECO:0000313" key="2">
    <source>
        <dbReference type="EMBL" id="KAJ4390719.1"/>
    </source>
</evidence>
<dbReference type="InterPro" id="IPR010730">
    <property type="entry name" value="HET"/>
</dbReference>
<accession>A0A9W8YUK2</accession>
<dbReference type="EMBL" id="JAPEVB010000003">
    <property type="protein sequence ID" value="KAJ4390719.1"/>
    <property type="molecule type" value="Genomic_DNA"/>
</dbReference>
<feature type="domain" description="Heterokaryon incompatibility" evidence="1">
    <location>
        <begin position="22"/>
        <end position="109"/>
    </location>
</feature>
<name>A0A9W8YUK2_9PEZI</name>
<dbReference type="PANTHER" id="PTHR10622">
    <property type="entry name" value="HET DOMAIN-CONTAINING PROTEIN"/>
    <property type="match status" value="1"/>
</dbReference>
<evidence type="ECO:0000259" key="1">
    <source>
        <dbReference type="Pfam" id="PF06985"/>
    </source>
</evidence>
<dbReference type="PANTHER" id="PTHR10622:SF12">
    <property type="entry name" value="HET DOMAIN-CONTAINING PROTEIN"/>
    <property type="match status" value="1"/>
</dbReference>
<comment type="caution">
    <text evidence="2">The sequence shown here is derived from an EMBL/GenBank/DDBJ whole genome shotgun (WGS) entry which is preliminary data.</text>
</comment>
<dbReference type="OrthoDB" id="20872at2759"/>
<sequence>MWLVDTETLKLQQVTDEKQHPFAILSHTWQAGEEVTFQDMQNFEAHVLEHKYGFYKIQNMCRIARRYWKYVWIDTCCIDKTSSAELTEAINSMFRYYRTAEACYVFLSDFRELPMRISEHDRLAQVARNLRNCKWFTRGWTLQELIAPSRLEFFDDHWNFLGEKADLESVLSEITNIDESVLRDSSRLYTIPVARRMSWASRRQTAREEDIAYCLLGIFDITMPLLYGEGAKAFLRLQQQIAMENSDLSIFAWEACSTNEVSSHGDGEARPEDNQYSGIFAETPGDFSKCATLRMHRAKLASMPGEMTMTNIGLRLSGAHITTHLDHIVLGLNCLRHSQVNGSLEWMGIYLVRFGSSYIRTRPSKVHTSGSKHFWGKAPRRETEPIYLQPRLLPDEVKRTNALLENIIILRYDENTKNSITARHGIPDAAYTETGPDTKSLQQASSARLRTILEFEERVNPFGGAVFRTNVAEEFDGIHLISLKTGPNDNNTHEVAVVVSLQWDGTELRLNYALYESTSDLMQYVDREPAPTEAAGYLERVQDYFLENRSISDLTGLLNQEKMPTTISIPGAAAGAPQRVISIERDRSLLLRTGGFFYLLLKTHVG</sequence>
<gene>
    <name evidence="2" type="ORF">N0V93_004317</name>
</gene>
<evidence type="ECO:0000313" key="3">
    <source>
        <dbReference type="Proteomes" id="UP001140453"/>
    </source>
</evidence>